<dbReference type="STRING" id="1747903.ASR47_102521"/>
<gene>
    <name evidence="1" type="ORF">ASR47_102521</name>
</gene>
<sequence>MTNQSKHIINFVPWVLKLGSVNTASSQDIIAFCYRNGLCSMGPPLRSAVTPYFSTGILSGNKIPLFSIEYHLTCGSRRYVNFPLVPTSKGKK</sequence>
<accession>A0A1A7C813</accession>
<evidence type="ECO:0000313" key="1">
    <source>
        <dbReference type="EMBL" id="OBV41164.1"/>
    </source>
</evidence>
<keyword evidence="2" id="KW-1185">Reference proteome</keyword>
<name>A0A1A7C813_9BURK</name>
<dbReference type="RefSeq" id="WP_150127657.1">
    <property type="nucleotide sequence ID" value="NZ_LOCQ01000038.1"/>
</dbReference>
<proteinExistence type="predicted"/>
<dbReference type="Proteomes" id="UP000092713">
    <property type="component" value="Unassembled WGS sequence"/>
</dbReference>
<dbReference type="EMBL" id="LOCQ01000038">
    <property type="protein sequence ID" value="OBV41164.1"/>
    <property type="molecule type" value="Genomic_DNA"/>
</dbReference>
<organism evidence="1 2">
    <name type="scientific">Janthinobacterium psychrotolerans</name>
    <dbReference type="NCBI Taxonomy" id="1747903"/>
    <lineage>
        <taxon>Bacteria</taxon>
        <taxon>Pseudomonadati</taxon>
        <taxon>Pseudomonadota</taxon>
        <taxon>Betaproteobacteria</taxon>
        <taxon>Burkholderiales</taxon>
        <taxon>Oxalobacteraceae</taxon>
        <taxon>Janthinobacterium</taxon>
    </lineage>
</organism>
<reference evidence="1 2" key="1">
    <citation type="submission" date="2016-04" db="EMBL/GenBank/DDBJ databases">
        <title>Draft genome sequence of Janthinobacterium psychrotolerans sp. nov., isolated from freshwater sediments in Denmark.</title>
        <authorList>
            <person name="Gong X."/>
            <person name="Skrivergaard S."/>
            <person name="Korsgaard B.S."/>
            <person name="Schreiber L."/>
            <person name="Marshall I.P."/>
            <person name="Finster K."/>
            <person name="Schramm A."/>
        </authorList>
    </citation>
    <scope>NUCLEOTIDE SEQUENCE [LARGE SCALE GENOMIC DNA]</scope>
    <source>
        <strain evidence="1 2">S3-2</strain>
    </source>
</reference>
<dbReference type="AlphaFoldDB" id="A0A1A7C813"/>
<protein>
    <submittedName>
        <fullName evidence="1">Uncharacterized protein</fullName>
    </submittedName>
</protein>
<comment type="caution">
    <text evidence="1">The sequence shown here is derived from an EMBL/GenBank/DDBJ whole genome shotgun (WGS) entry which is preliminary data.</text>
</comment>
<evidence type="ECO:0000313" key="2">
    <source>
        <dbReference type="Proteomes" id="UP000092713"/>
    </source>
</evidence>